<dbReference type="Proteomes" id="UP000241639">
    <property type="component" value="Unassembled WGS sequence"/>
</dbReference>
<comment type="caution">
    <text evidence="2">The sequence shown here is derived from an EMBL/GenBank/DDBJ whole genome shotgun (WGS) entry which is preliminary data.</text>
</comment>
<gene>
    <name evidence="2" type="ORF">C8J48_0581</name>
</gene>
<dbReference type="OrthoDB" id="2988755at2"/>
<proteinExistence type="predicted"/>
<protein>
    <submittedName>
        <fullName evidence="2">Uncharacterized protein</fullName>
    </submittedName>
</protein>
<feature type="transmembrane region" description="Helical" evidence="1">
    <location>
        <begin position="131"/>
        <end position="151"/>
    </location>
</feature>
<keyword evidence="1" id="KW-0472">Membrane</keyword>
<organism evidence="2 3">
    <name type="scientific">Desmospora activa DSM 45169</name>
    <dbReference type="NCBI Taxonomy" id="1121389"/>
    <lineage>
        <taxon>Bacteria</taxon>
        <taxon>Bacillati</taxon>
        <taxon>Bacillota</taxon>
        <taxon>Bacilli</taxon>
        <taxon>Bacillales</taxon>
        <taxon>Thermoactinomycetaceae</taxon>
        <taxon>Desmospora</taxon>
    </lineage>
</organism>
<sequence length="152" mass="16743">MEIANGEDVTKKRKRRQKWNVIVQLIKKRWPSLVALAIAATGLPASADPMSMILVIAALVYPISGAIRGHLRGVRTILIQTIAFLLFATIALVALYVDREIGLILLAAGYLGHSVWDLVHHRTGMMVLRGYAEFCAVFDFLIAVVLLAPLLQ</sequence>
<name>A0A2T4Z802_9BACL</name>
<keyword evidence="1" id="KW-1133">Transmembrane helix</keyword>
<accession>A0A2T4Z802</accession>
<dbReference type="RefSeq" id="WP_107724868.1">
    <property type="nucleotide sequence ID" value="NZ_PZZP01000001.1"/>
</dbReference>
<feature type="transmembrane region" description="Helical" evidence="1">
    <location>
        <begin position="101"/>
        <end position="119"/>
    </location>
</feature>
<keyword evidence="1" id="KW-0812">Transmembrane</keyword>
<feature type="transmembrane region" description="Helical" evidence="1">
    <location>
        <begin position="33"/>
        <end position="61"/>
    </location>
</feature>
<evidence type="ECO:0000313" key="2">
    <source>
        <dbReference type="EMBL" id="PTM58009.1"/>
    </source>
</evidence>
<dbReference type="AlphaFoldDB" id="A0A2T4Z802"/>
<evidence type="ECO:0000313" key="3">
    <source>
        <dbReference type="Proteomes" id="UP000241639"/>
    </source>
</evidence>
<dbReference type="EMBL" id="PZZP01000001">
    <property type="protein sequence ID" value="PTM58009.1"/>
    <property type="molecule type" value="Genomic_DNA"/>
</dbReference>
<feature type="transmembrane region" description="Helical" evidence="1">
    <location>
        <begin position="73"/>
        <end position="95"/>
    </location>
</feature>
<keyword evidence="3" id="KW-1185">Reference proteome</keyword>
<reference evidence="2 3" key="1">
    <citation type="submission" date="2018-04" db="EMBL/GenBank/DDBJ databases">
        <title>Genomic Encyclopedia of Archaeal and Bacterial Type Strains, Phase II (KMG-II): from individual species to whole genera.</title>
        <authorList>
            <person name="Goeker M."/>
        </authorList>
    </citation>
    <scope>NUCLEOTIDE SEQUENCE [LARGE SCALE GENOMIC DNA]</scope>
    <source>
        <strain evidence="2 3">DSM 45169</strain>
    </source>
</reference>
<evidence type="ECO:0000256" key="1">
    <source>
        <dbReference type="SAM" id="Phobius"/>
    </source>
</evidence>